<dbReference type="Pfam" id="PF01979">
    <property type="entry name" value="Amidohydro_1"/>
    <property type="match status" value="1"/>
</dbReference>
<dbReference type="InterPro" id="IPR032466">
    <property type="entry name" value="Metal_Hydrolase"/>
</dbReference>
<dbReference type="SUPFAM" id="SSF51556">
    <property type="entry name" value="Metallo-dependent hydrolases"/>
    <property type="match status" value="1"/>
</dbReference>
<dbReference type="PANTHER" id="PTHR43135:SF3">
    <property type="entry name" value="ALPHA-D-RIBOSE 1-METHYLPHOSPHONATE 5-TRIPHOSPHATE DIPHOSPHATASE"/>
    <property type="match status" value="1"/>
</dbReference>
<evidence type="ECO:0000313" key="3">
    <source>
        <dbReference type="EMBL" id="QNP40016.1"/>
    </source>
</evidence>
<dbReference type="Gene3D" id="3.20.20.140">
    <property type="entry name" value="Metal-dependent hydrolases"/>
    <property type="match status" value="1"/>
</dbReference>
<organism evidence="3 4">
    <name type="scientific">Agrilutibacter terrestris</name>
    <dbReference type="NCBI Taxonomy" id="2865112"/>
    <lineage>
        <taxon>Bacteria</taxon>
        <taxon>Pseudomonadati</taxon>
        <taxon>Pseudomonadota</taxon>
        <taxon>Gammaproteobacteria</taxon>
        <taxon>Lysobacterales</taxon>
        <taxon>Lysobacteraceae</taxon>
        <taxon>Agrilutibacter</taxon>
    </lineage>
</organism>
<protein>
    <submittedName>
        <fullName evidence="3">Amidohydrolase family protein</fullName>
    </submittedName>
</protein>
<proteinExistence type="predicted"/>
<feature type="signal peptide" evidence="1">
    <location>
        <begin position="1"/>
        <end position="23"/>
    </location>
</feature>
<dbReference type="InterPro" id="IPR006680">
    <property type="entry name" value="Amidohydro-rel"/>
</dbReference>
<keyword evidence="3" id="KW-0378">Hydrolase</keyword>
<evidence type="ECO:0000256" key="1">
    <source>
        <dbReference type="SAM" id="SignalP"/>
    </source>
</evidence>
<accession>A0A7H0FVF0</accession>
<dbReference type="Gene3D" id="2.30.40.10">
    <property type="entry name" value="Urease, subunit C, domain 1"/>
    <property type="match status" value="2"/>
</dbReference>
<keyword evidence="4" id="KW-1185">Reference proteome</keyword>
<dbReference type="Proteomes" id="UP000516018">
    <property type="component" value="Chromosome"/>
</dbReference>
<evidence type="ECO:0000259" key="2">
    <source>
        <dbReference type="Pfam" id="PF01979"/>
    </source>
</evidence>
<dbReference type="PANTHER" id="PTHR43135">
    <property type="entry name" value="ALPHA-D-RIBOSE 1-METHYLPHOSPHONATE 5-TRIPHOSPHATE DIPHOSPHATASE"/>
    <property type="match status" value="1"/>
</dbReference>
<feature type="chain" id="PRO_5028808601" evidence="1">
    <location>
        <begin position="24"/>
        <end position="481"/>
    </location>
</feature>
<sequence>MNPRALAAFAATLLLAACAHRQAVPVDLLIDNATVVDLHDGRLLEHRHIAVRDHRVVAVADAREARRFRAARSVDASGTYAIPGLWDMHVHFGGGEALIEENRDLLPLYVAHGVTTVRDAAGDLSPQVLQWREQVRNGELQGPTIYTSGPKIEGKGSIWPGDLEVANETELRAAFDQLQAMHVDFVKITESALSPQLFKAALAEAERRGMKTSAHVPMSLMLDEVSAAGLDSIEHMGYALKAGSTRERAIADASAAGTLSYRDALVQAADTFDRDTALAAYRKLAARGTAITPTLYGSRVTAYLDQDDHHGDDYLHYIGPGLKATYDWRVQRAAKDDAAAIAARHRVYEKSAALLPLLQEAGVSILAGTDAGFLNSYDYPGIGLHDELREYVRYGLTPLQALQSATLRNAAFLGHDGDSAGIAAGKVADIVLLDRNPLQDIDATRAIRAVVLKGDYLDRDALDAMLATVRARVDAREAGAR</sequence>
<dbReference type="AlphaFoldDB" id="A0A7H0FVF0"/>
<keyword evidence="1" id="KW-0732">Signal</keyword>
<gene>
    <name evidence="3" type="ORF">H8B22_10945</name>
</gene>
<dbReference type="InterPro" id="IPR051781">
    <property type="entry name" value="Metallo-dep_Hydrolase"/>
</dbReference>
<feature type="domain" description="Amidohydrolase-related" evidence="2">
    <location>
        <begin position="81"/>
        <end position="454"/>
    </location>
</feature>
<dbReference type="EMBL" id="CP060820">
    <property type="protein sequence ID" value="QNP40016.1"/>
    <property type="molecule type" value="Genomic_DNA"/>
</dbReference>
<dbReference type="InterPro" id="IPR011059">
    <property type="entry name" value="Metal-dep_hydrolase_composite"/>
</dbReference>
<name>A0A7H0FVF0_9GAMM</name>
<evidence type="ECO:0000313" key="4">
    <source>
        <dbReference type="Proteomes" id="UP000516018"/>
    </source>
</evidence>
<dbReference type="GO" id="GO:0016810">
    <property type="term" value="F:hydrolase activity, acting on carbon-nitrogen (but not peptide) bonds"/>
    <property type="evidence" value="ECO:0007669"/>
    <property type="project" value="InterPro"/>
</dbReference>
<reference evidence="3 4" key="1">
    <citation type="submission" date="2020-08" db="EMBL/GenBank/DDBJ databases">
        <title>Lysobacter sp. II4 sp. nov., isolated from soil.</title>
        <authorList>
            <person name="Woo C.Y."/>
            <person name="Kim J."/>
        </authorList>
    </citation>
    <scope>NUCLEOTIDE SEQUENCE [LARGE SCALE GENOMIC DNA]</scope>
    <source>
        <strain evidence="3 4">II4</strain>
    </source>
</reference>
<dbReference type="SUPFAM" id="SSF51338">
    <property type="entry name" value="Composite domain of metallo-dependent hydrolases"/>
    <property type="match status" value="1"/>
</dbReference>
<dbReference type="KEGG" id="lsx:H8B22_10945"/>
<dbReference type="PROSITE" id="PS51257">
    <property type="entry name" value="PROKAR_LIPOPROTEIN"/>
    <property type="match status" value="1"/>
</dbReference>
<dbReference type="RefSeq" id="WP_187711459.1">
    <property type="nucleotide sequence ID" value="NZ_CP060820.1"/>
</dbReference>